<gene>
    <name evidence="1" type="primary">RvY_00005</name>
    <name evidence="1" type="synonym">RvY_00005.2</name>
    <name evidence="1" type="ORF">RvY_00005-2</name>
</gene>
<protein>
    <submittedName>
        <fullName evidence="1">Uncharacterized protein</fullName>
    </submittedName>
</protein>
<dbReference type="AlphaFoldDB" id="A0A1D1ULR8"/>
<reference evidence="1 2" key="1">
    <citation type="journal article" date="2016" name="Nat. Commun.">
        <title>Extremotolerant tardigrade genome and improved radiotolerance of human cultured cells by tardigrade-unique protein.</title>
        <authorList>
            <person name="Hashimoto T."/>
            <person name="Horikawa D.D."/>
            <person name="Saito Y."/>
            <person name="Kuwahara H."/>
            <person name="Kozuka-Hata H."/>
            <person name="Shin-I T."/>
            <person name="Minakuchi Y."/>
            <person name="Ohishi K."/>
            <person name="Motoyama A."/>
            <person name="Aizu T."/>
            <person name="Enomoto A."/>
            <person name="Kondo K."/>
            <person name="Tanaka S."/>
            <person name="Hara Y."/>
            <person name="Koshikawa S."/>
            <person name="Sagara H."/>
            <person name="Miura T."/>
            <person name="Yokobori S."/>
            <person name="Miyagawa K."/>
            <person name="Suzuki Y."/>
            <person name="Kubo T."/>
            <person name="Oyama M."/>
            <person name="Kohara Y."/>
            <person name="Fujiyama A."/>
            <person name="Arakawa K."/>
            <person name="Katayama T."/>
            <person name="Toyoda A."/>
            <person name="Kunieda T."/>
        </authorList>
    </citation>
    <scope>NUCLEOTIDE SEQUENCE [LARGE SCALE GENOMIC DNA]</scope>
    <source>
        <strain evidence="1 2">YOKOZUNA-1</strain>
    </source>
</reference>
<accession>A0A1D1ULR8</accession>
<proteinExistence type="predicted"/>
<comment type="caution">
    <text evidence="1">The sequence shown here is derived from an EMBL/GenBank/DDBJ whole genome shotgun (WGS) entry which is preliminary data.</text>
</comment>
<sequence length="159" mass="16979">MASVKPSYPTATVIVVTTSIVFAMATASTSSSLEHAMKAAGRMVSRRVMANFSIPMDRLTKGIFGRIRSMHTECTKARMGTCMQENGVKASATVMASTSTKTAAQSIAAFGRTIDDTERERSCVVATSIWACSPTTNRWPVASLSSWADTSNMGTLHLS</sequence>
<keyword evidence="2" id="KW-1185">Reference proteome</keyword>
<evidence type="ECO:0000313" key="2">
    <source>
        <dbReference type="Proteomes" id="UP000186922"/>
    </source>
</evidence>
<dbReference type="EMBL" id="BDGG01000001">
    <property type="protein sequence ID" value="GAU87108.1"/>
    <property type="molecule type" value="Genomic_DNA"/>
</dbReference>
<name>A0A1D1ULR8_RAMVA</name>
<evidence type="ECO:0000313" key="1">
    <source>
        <dbReference type="EMBL" id="GAU87108.1"/>
    </source>
</evidence>
<dbReference type="Proteomes" id="UP000186922">
    <property type="component" value="Unassembled WGS sequence"/>
</dbReference>
<organism evidence="1 2">
    <name type="scientific">Ramazzottius varieornatus</name>
    <name type="common">Water bear</name>
    <name type="synonym">Tardigrade</name>
    <dbReference type="NCBI Taxonomy" id="947166"/>
    <lineage>
        <taxon>Eukaryota</taxon>
        <taxon>Metazoa</taxon>
        <taxon>Ecdysozoa</taxon>
        <taxon>Tardigrada</taxon>
        <taxon>Eutardigrada</taxon>
        <taxon>Parachela</taxon>
        <taxon>Hypsibioidea</taxon>
        <taxon>Ramazzottiidae</taxon>
        <taxon>Ramazzottius</taxon>
    </lineage>
</organism>